<dbReference type="Proteomes" id="UP000041254">
    <property type="component" value="Unassembled WGS sequence"/>
</dbReference>
<evidence type="ECO:0000256" key="2">
    <source>
        <dbReference type="SAM" id="SignalP"/>
    </source>
</evidence>
<protein>
    <recommendedName>
        <fullName evidence="3">PA14 domain-containing protein</fullName>
    </recommendedName>
</protein>
<feature type="domain" description="PA14" evidence="3">
    <location>
        <begin position="220"/>
        <end position="388"/>
    </location>
</feature>
<keyword evidence="5" id="KW-1185">Reference proteome</keyword>
<accession>A0A0G4GQH7</accession>
<dbReference type="OrthoDB" id="441660at2759"/>
<evidence type="ECO:0000313" key="4">
    <source>
        <dbReference type="EMBL" id="CEM32701.1"/>
    </source>
</evidence>
<dbReference type="AlphaFoldDB" id="A0A0G4GQH7"/>
<reference evidence="4 5" key="1">
    <citation type="submission" date="2014-11" db="EMBL/GenBank/DDBJ databases">
        <authorList>
            <person name="Zhu J."/>
            <person name="Qi W."/>
            <person name="Song R."/>
        </authorList>
    </citation>
    <scope>NUCLEOTIDE SEQUENCE [LARGE SCALE GENOMIC DNA]</scope>
</reference>
<feature type="compositionally biased region" description="Basic and acidic residues" evidence="1">
    <location>
        <begin position="326"/>
        <end position="335"/>
    </location>
</feature>
<dbReference type="InParanoid" id="A0A0G4GQH7"/>
<organism evidence="4 5">
    <name type="scientific">Vitrella brassicaformis (strain CCMP3155)</name>
    <dbReference type="NCBI Taxonomy" id="1169540"/>
    <lineage>
        <taxon>Eukaryota</taxon>
        <taxon>Sar</taxon>
        <taxon>Alveolata</taxon>
        <taxon>Colpodellida</taxon>
        <taxon>Vitrellaceae</taxon>
        <taxon>Vitrella</taxon>
    </lineage>
</organism>
<name>A0A0G4GQH7_VITBC</name>
<dbReference type="InterPro" id="IPR037524">
    <property type="entry name" value="PA14/GLEYA"/>
</dbReference>
<keyword evidence="2" id="KW-0732">Signal</keyword>
<dbReference type="SMART" id="SM00603">
    <property type="entry name" value="LCCL"/>
    <property type="match status" value="1"/>
</dbReference>
<dbReference type="InterPro" id="IPR004043">
    <property type="entry name" value="LCCL"/>
</dbReference>
<evidence type="ECO:0000256" key="1">
    <source>
        <dbReference type="SAM" id="MobiDB-lite"/>
    </source>
</evidence>
<sequence>MSSLLLSVLVSLLVTESLEQAPPITDVGYDREPLAALTRYRQQHRKTIDGRLCAAAFAQDGLTYTDCTDATNPDGATGREWCYYERVVKGRPDGWNYCVPVVDYDAVRSSASEAFTELTSQARVVLDRLNHESGRLMKEEAIYETVCGAEHEAVGAQISKVESLLDKGNHCIAGVEANINKIQTIKSAISTLEMERQKEEESMELNSKNCEGLPGYEESPFADGLRAVYFSGATFSGDAKYRDDPNVDFEFFHKTPIEGVPISAFSARWDGYVLAPQTGYYHFTTIASGGCRLFLSQDAVIVDRMPPPPSPQLTDEPVPLLGPQPGKDETRKATSEKPIKLVGGQKYKIRLEFFHSSHMRWNKPYDATIKLLWSIEGVMSERVVPPSALFKTNPPPALKLSGFDPSTWQLGYAANGEAAFMADSTTVLADLPLKYVNMRMLRTNATPAVGTKLTMTTNMPAKLFVLSQTGESLPVASCEERPLHFHATDDLLHLLSRGPRRTEADRAVGSRILGVHYVDSPAGDVGLAVTHSRPFVLLFDQPQPKGEEACGGETVVLSRPNSDTYAGCEASSQAGDDFSFQYGLSGRHTDGPLGVWRSSVGAGGVYESITVKFSKPVQINEFKFKPLDSFVNRPSEIRLTTTDEPDETGQVFSIRSSNSVRDYRLPRPIVTRRVTATVTAMSGHGQFTGGSFDFIGTPCSPETAASGNAPTHVHHIDCTTTLEKIPEVHPVEEGSVYAFSCPPVSECLAARKGSVYGDGLYAAESNLCKAAIHSGACGVTSSSGHCDFYVTIVGPQPKGFSKGVSRRGVSSLRGPSGYALAFQSLTPPPSFQPAAGMQVDVRVANGTWAAAEIAAVSTLPNQQKEILVKLTQSGAVLKYEWPSAAPSCVLPCGSRVPGRACIKTAQQKGAISFAFSFQPSGVPTPAGFIADNGQERSTKAEVGTPVFGWTRDAHRNIVHCPHKSAAATDPLNSYGISFPPAPETQECREQRVDCTPNSWTVAGLPTGRYLVQAQIGSPCATLAPQHTHKEGTTKQSFDLQVNGVSFVKHKKLAAGQIYWASGEVTVDDKSISVTAECMASGASRESVCARSHTTLMALTIQRIAQPIPDSDDP</sequence>
<dbReference type="InterPro" id="IPR011658">
    <property type="entry name" value="PA14_dom"/>
</dbReference>
<evidence type="ECO:0000313" key="5">
    <source>
        <dbReference type="Proteomes" id="UP000041254"/>
    </source>
</evidence>
<dbReference type="SUPFAM" id="SSF56988">
    <property type="entry name" value="Anthrax protective antigen"/>
    <property type="match status" value="1"/>
</dbReference>
<dbReference type="SMART" id="SM00758">
    <property type="entry name" value="PA14"/>
    <property type="match status" value="1"/>
</dbReference>
<dbReference type="Gene3D" id="2.170.130.20">
    <property type="entry name" value="LCCL-like domain"/>
    <property type="match status" value="1"/>
</dbReference>
<dbReference type="FunCoup" id="A0A0G4GQH7">
    <property type="interactions" value="8"/>
</dbReference>
<evidence type="ECO:0000259" key="3">
    <source>
        <dbReference type="PROSITE" id="PS51820"/>
    </source>
</evidence>
<feature type="region of interest" description="Disordered" evidence="1">
    <location>
        <begin position="305"/>
        <end position="335"/>
    </location>
</feature>
<feature type="chain" id="PRO_5005190507" description="PA14 domain-containing protein" evidence="2">
    <location>
        <begin position="21"/>
        <end position="1113"/>
    </location>
</feature>
<dbReference type="PROSITE" id="PS51820">
    <property type="entry name" value="PA14"/>
    <property type="match status" value="1"/>
</dbReference>
<dbReference type="PhylomeDB" id="A0A0G4GQH7"/>
<dbReference type="Pfam" id="PF07691">
    <property type="entry name" value="PA14"/>
    <property type="match status" value="1"/>
</dbReference>
<dbReference type="EMBL" id="CDMY01000759">
    <property type="protein sequence ID" value="CEM32701.1"/>
    <property type="molecule type" value="Genomic_DNA"/>
</dbReference>
<dbReference type="InterPro" id="IPR036609">
    <property type="entry name" value="LCCL_sf"/>
</dbReference>
<dbReference type="Gene3D" id="3.90.182.10">
    <property type="entry name" value="Toxin - Anthrax Protective Antigen,domain 1"/>
    <property type="match status" value="1"/>
</dbReference>
<dbReference type="VEuPathDB" id="CryptoDB:Vbra_18364"/>
<feature type="signal peptide" evidence="2">
    <location>
        <begin position="1"/>
        <end position="20"/>
    </location>
</feature>
<proteinExistence type="predicted"/>
<dbReference type="SUPFAM" id="SSF69848">
    <property type="entry name" value="LCCL domain"/>
    <property type="match status" value="1"/>
</dbReference>
<gene>
    <name evidence="4" type="ORF">Vbra_18364</name>
</gene>
<dbReference type="OMA" id="NWPSEIT"/>
<dbReference type="Pfam" id="PF03815">
    <property type="entry name" value="LCCL"/>
    <property type="match status" value="1"/>
</dbReference>